<accession>A0ABY7TGR4</accession>
<dbReference type="Proteomes" id="UP001220395">
    <property type="component" value="Chromosome"/>
</dbReference>
<dbReference type="Gene3D" id="3.30.1540.10">
    <property type="entry name" value="formyl-coa transferase, domain 3"/>
    <property type="match status" value="1"/>
</dbReference>
<dbReference type="Pfam" id="PF02515">
    <property type="entry name" value="CoA_transf_3"/>
    <property type="match status" value="1"/>
</dbReference>
<dbReference type="InterPro" id="IPR050483">
    <property type="entry name" value="CoA-transferase_III_domain"/>
</dbReference>
<gene>
    <name evidence="2" type="ORF">PQ455_12275</name>
</gene>
<dbReference type="EMBL" id="CP117411">
    <property type="protein sequence ID" value="WCT72412.1"/>
    <property type="molecule type" value="Genomic_DNA"/>
</dbReference>
<dbReference type="Gene3D" id="3.40.50.10540">
    <property type="entry name" value="Crotonobetainyl-coa:carnitine coa-transferase, domain 1"/>
    <property type="match status" value="1"/>
</dbReference>
<dbReference type="SUPFAM" id="SSF89796">
    <property type="entry name" value="CoA-transferase family III (CaiB/BaiF)"/>
    <property type="match status" value="1"/>
</dbReference>
<dbReference type="PANTHER" id="PTHR48207">
    <property type="entry name" value="SUCCINATE--HYDROXYMETHYLGLUTARATE COA-TRANSFERASE"/>
    <property type="match status" value="1"/>
</dbReference>
<sequence length="394" mass="41428">MTPLAGIRVVDFSHAISGPTCTQMLAQLGAEVIKIEPPRVGDAFRHYTEHAGLPLMSIPFAAINAGKRSLTADLKSEEGREIVWKLIDRADVLVENFRPGVLERLGFGRAALDARKPGLVSVSVSGFGQTGPLRDWGAYDHIAQAMSGLSMLNAEGDGPRKLGMPIVDSFSGYLAVIAVLAALRSRDATGKGEHVDVAMLDAALKLVATSVTIHSHTGEVPKGTGNRGYRLVATAEFYPTGDGWIALGANQQHHVEALLRVLGHPELIADPRFADHAARVRHYDAVRAWLVEVLAGETAADLEPRLTAAGVPAAMIRDIGQIAVHPQLAARGLLQEAILPGFDAPLAVVGPGFAVDRPAAPPVVPTLGGDTDAVLAELGYDAGAIARLRAAGSI</sequence>
<evidence type="ECO:0000313" key="3">
    <source>
        <dbReference type="Proteomes" id="UP001220395"/>
    </source>
</evidence>
<protein>
    <submittedName>
        <fullName evidence="2">CoA transferase</fullName>
    </submittedName>
</protein>
<dbReference type="InterPro" id="IPR003673">
    <property type="entry name" value="CoA-Trfase_fam_III"/>
</dbReference>
<evidence type="ECO:0000313" key="2">
    <source>
        <dbReference type="EMBL" id="WCT72412.1"/>
    </source>
</evidence>
<organism evidence="2 3">
    <name type="scientific">Sphingomonas naphthae</name>
    <dbReference type="NCBI Taxonomy" id="1813468"/>
    <lineage>
        <taxon>Bacteria</taxon>
        <taxon>Pseudomonadati</taxon>
        <taxon>Pseudomonadota</taxon>
        <taxon>Alphaproteobacteria</taxon>
        <taxon>Sphingomonadales</taxon>
        <taxon>Sphingomonadaceae</taxon>
        <taxon>Sphingomonas</taxon>
    </lineage>
</organism>
<keyword evidence="1 2" id="KW-0808">Transferase</keyword>
<evidence type="ECO:0000256" key="1">
    <source>
        <dbReference type="ARBA" id="ARBA00022679"/>
    </source>
</evidence>
<dbReference type="InterPro" id="IPR044855">
    <property type="entry name" value="CoA-Trfase_III_dom3_sf"/>
</dbReference>
<name>A0ABY7TGR4_9SPHN</name>
<dbReference type="RefSeq" id="WP_273686373.1">
    <property type="nucleotide sequence ID" value="NZ_CP117411.1"/>
</dbReference>
<reference evidence="2 3" key="1">
    <citation type="submission" date="2023-02" db="EMBL/GenBank/DDBJ databases">
        <title>Genome sequence of Sphingomonas naphthae.</title>
        <authorList>
            <person name="Kim S."/>
            <person name="Heo J."/>
            <person name="Kwon S.-W."/>
        </authorList>
    </citation>
    <scope>NUCLEOTIDE SEQUENCE [LARGE SCALE GENOMIC DNA]</scope>
    <source>
        <strain evidence="2 3">KACC 18716</strain>
    </source>
</reference>
<keyword evidence="3" id="KW-1185">Reference proteome</keyword>
<proteinExistence type="predicted"/>
<dbReference type="InterPro" id="IPR023606">
    <property type="entry name" value="CoA-Trfase_III_dom_1_sf"/>
</dbReference>
<dbReference type="GO" id="GO:0016740">
    <property type="term" value="F:transferase activity"/>
    <property type="evidence" value="ECO:0007669"/>
    <property type="project" value="UniProtKB-KW"/>
</dbReference>
<dbReference type="PANTHER" id="PTHR48207:SF3">
    <property type="entry name" value="SUCCINATE--HYDROXYMETHYLGLUTARATE COA-TRANSFERASE"/>
    <property type="match status" value="1"/>
</dbReference>